<reference evidence="1 2" key="1">
    <citation type="journal article" date="2022" name="Plant J.">
        <title>Chromosome-level genome of Camellia lanceoleosa provides a valuable resource for understanding genome evolution and self-incompatibility.</title>
        <authorList>
            <person name="Gong W."/>
            <person name="Xiao S."/>
            <person name="Wang L."/>
            <person name="Liao Z."/>
            <person name="Chang Y."/>
            <person name="Mo W."/>
            <person name="Hu G."/>
            <person name="Li W."/>
            <person name="Zhao G."/>
            <person name="Zhu H."/>
            <person name="Hu X."/>
            <person name="Ji K."/>
            <person name="Xiang X."/>
            <person name="Song Q."/>
            <person name="Yuan D."/>
            <person name="Jin S."/>
            <person name="Zhang L."/>
        </authorList>
    </citation>
    <scope>NUCLEOTIDE SEQUENCE [LARGE SCALE GENOMIC DNA]</scope>
    <source>
        <strain evidence="1">SQ_2022a</strain>
    </source>
</reference>
<organism evidence="1 2">
    <name type="scientific">Camellia lanceoleosa</name>
    <dbReference type="NCBI Taxonomy" id="1840588"/>
    <lineage>
        <taxon>Eukaryota</taxon>
        <taxon>Viridiplantae</taxon>
        <taxon>Streptophyta</taxon>
        <taxon>Embryophyta</taxon>
        <taxon>Tracheophyta</taxon>
        <taxon>Spermatophyta</taxon>
        <taxon>Magnoliopsida</taxon>
        <taxon>eudicotyledons</taxon>
        <taxon>Gunneridae</taxon>
        <taxon>Pentapetalae</taxon>
        <taxon>asterids</taxon>
        <taxon>Ericales</taxon>
        <taxon>Theaceae</taxon>
        <taxon>Camellia</taxon>
    </lineage>
</organism>
<gene>
    <name evidence="1" type="ORF">LOK49_LG01G02744</name>
</gene>
<dbReference type="EMBL" id="CM045758">
    <property type="protein sequence ID" value="KAI8029211.1"/>
    <property type="molecule type" value="Genomic_DNA"/>
</dbReference>
<dbReference type="Proteomes" id="UP001060215">
    <property type="component" value="Chromosome 1"/>
</dbReference>
<comment type="caution">
    <text evidence="1">The sequence shown here is derived from an EMBL/GenBank/DDBJ whole genome shotgun (WGS) entry which is preliminary data.</text>
</comment>
<accession>A0ACC0IZ23</accession>
<evidence type="ECO:0000313" key="2">
    <source>
        <dbReference type="Proteomes" id="UP001060215"/>
    </source>
</evidence>
<evidence type="ECO:0000313" key="1">
    <source>
        <dbReference type="EMBL" id="KAI8029211.1"/>
    </source>
</evidence>
<proteinExistence type="predicted"/>
<protein>
    <submittedName>
        <fullName evidence="1">Helicase-like transcription factor CHR27</fullName>
    </submittedName>
</protein>
<sequence>METLSSSSPSKTIPASKTYPRLRLKWNPTTEDQAIDRAHRIGQTCPVTVLQLTVKDTVEDCILTLQQKKRVMVASAFGEDETAAAATQSKKLFLTIDLWQLLEKSRLHFTKRSCDLWEE</sequence>
<keyword evidence="2" id="KW-1185">Reference proteome</keyword>
<name>A0ACC0IZ23_9ERIC</name>